<comment type="subcellular location">
    <subcellularLocation>
        <location evidence="1">Membrane</location>
        <topology evidence="1">Multi-pass membrane protein</topology>
    </subcellularLocation>
</comment>
<evidence type="ECO:0000256" key="1">
    <source>
        <dbReference type="ARBA" id="ARBA00004141"/>
    </source>
</evidence>
<dbReference type="AlphaFoldDB" id="A0A543CYZ8"/>
<reference evidence="6 7" key="1">
    <citation type="submission" date="2019-06" db="EMBL/GenBank/DDBJ databases">
        <title>Sequencing the genomes of 1000 actinobacteria strains.</title>
        <authorList>
            <person name="Klenk H.-P."/>
        </authorList>
    </citation>
    <scope>NUCLEOTIDE SEQUENCE [LARGE SCALE GENOMIC DNA]</scope>
    <source>
        <strain evidence="6 7">DSM 45301</strain>
    </source>
</reference>
<feature type="transmembrane region" description="Helical" evidence="5">
    <location>
        <begin position="95"/>
        <end position="116"/>
    </location>
</feature>
<evidence type="ECO:0000256" key="5">
    <source>
        <dbReference type="SAM" id="Phobius"/>
    </source>
</evidence>
<evidence type="ECO:0000256" key="3">
    <source>
        <dbReference type="ARBA" id="ARBA00022989"/>
    </source>
</evidence>
<comment type="caution">
    <text evidence="6">The sequence shown here is derived from an EMBL/GenBank/DDBJ whole genome shotgun (WGS) entry which is preliminary data.</text>
</comment>
<dbReference type="RefSeq" id="WP_142064200.1">
    <property type="nucleotide sequence ID" value="NZ_VFPA01000007.1"/>
</dbReference>
<proteinExistence type="predicted"/>
<accession>A0A543CYZ8</accession>
<organism evidence="6 7">
    <name type="scientific">Pseudonocardia kunmingensis</name>
    <dbReference type="NCBI Taxonomy" id="630975"/>
    <lineage>
        <taxon>Bacteria</taxon>
        <taxon>Bacillati</taxon>
        <taxon>Actinomycetota</taxon>
        <taxon>Actinomycetes</taxon>
        <taxon>Pseudonocardiales</taxon>
        <taxon>Pseudonocardiaceae</taxon>
        <taxon>Pseudonocardia</taxon>
    </lineage>
</organism>
<keyword evidence="4 5" id="KW-0472">Membrane</keyword>
<keyword evidence="7" id="KW-1185">Reference proteome</keyword>
<name>A0A543CYZ8_9PSEU</name>
<gene>
    <name evidence="6" type="ORF">FB558_8189</name>
</gene>
<protein>
    <submittedName>
        <fullName evidence="6">DoxX-like protein</fullName>
    </submittedName>
</protein>
<evidence type="ECO:0000313" key="6">
    <source>
        <dbReference type="EMBL" id="TQM02323.1"/>
    </source>
</evidence>
<sequence>MIDPWWPLAALALVQVGDAVMCRRPLPFIRQCLVDVGFPQRYWWVLPPLKLAAAAGLVAGIWFRPLAILTSAALVAYFLIALAAHLRAADYGRNLFLNCTGMLLACSATLAFTLVAA</sequence>
<dbReference type="Proteomes" id="UP000315677">
    <property type="component" value="Unassembled WGS sequence"/>
</dbReference>
<evidence type="ECO:0000256" key="4">
    <source>
        <dbReference type="ARBA" id="ARBA00023136"/>
    </source>
</evidence>
<dbReference type="EMBL" id="VFPA01000007">
    <property type="protein sequence ID" value="TQM02323.1"/>
    <property type="molecule type" value="Genomic_DNA"/>
</dbReference>
<keyword evidence="2 5" id="KW-0812">Transmembrane</keyword>
<keyword evidence="3 5" id="KW-1133">Transmembrane helix</keyword>
<dbReference type="OrthoDB" id="4377071at2"/>
<dbReference type="GO" id="GO:0016020">
    <property type="term" value="C:membrane"/>
    <property type="evidence" value="ECO:0007669"/>
    <property type="project" value="UniProtKB-SubCell"/>
</dbReference>
<evidence type="ECO:0000313" key="7">
    <source>
        <dbReference type="Proteomes" id="UP000315677"/>
    </source>
</evidence>
<dbReference type="InterPro" id="IPR032808">
    <property type="entry name" value="DoxX"/>
</dbReference>
<evidence type="ECO:0000256" key="2">
    <source>
        <dbReference type="ARBA" id="ARBA00022692"/>
    </source>
</evidence>
<dbReference type="Pfam" id="PF13564">
    <property type="entry name" value="DoxX_2"/>
    <property type="match status" value="1"/>
</dbReference>
<feature type="transmembrane region" description="Helical" evidence="5">
    <location>
        <begin position="68"/>
        <end position="89"/>
    </location>
</feature>